<dbReference type="Proteomes" id="UP000584405">
    <property type="component" value="Unassembled WGS sequence"/>
</dbReference>
<comment type="caution">
    <text evidence="1">The sequence shown here is derived from an EMBL/GenBank/DDBJ whole genome shotgun (WGS) entry which is preliminary data.</text>
</comment>
<proteinExistence type="predicted"/>
<dbReference type="Pfam" id="PF09669">
    <property type="entry name" value="Phage_pRha"/>
    <property type="match status" value="1"/>
</dbReference>
<dbReference type="EMBL" id="JACDRT010000018">
    <property type="protein sequence ID" value="MBA0160935.1"/>
    <property type="molecule type" value="Genomic_DNA"/>
</dbReference>
<name>A0AAW3RYW2_9GAMM</name>
<accession>A0AAW3RYW2</accession>
<dbReference type="AlphaFoldDB" id="A0AAW3RYW2"/>
<reference evidence="1 2" key="1">
    <citation type="submission" date="2020-07" db="EMBL/GenBank/DDBJ databases">
        <title>Updated taxonomy of Pectobacterium genus in the CIRM-CFBP bacterial collection: when new species reveal old endemic population.</title>
        <authorList>
            <person name="Pedron J."/>
            <person name="Barny M.A."/>
            <person name="Portier P."/>
        </authorList>
    </citation>
    <scope>NUCLEOTIDE SEQUENCE [LARGE SCALE GENOMIC DNA]</scope>
    <source>
        <strain evidence="1 2">CFBP5669</strain>
    </source>
</reference>
<organism evidence="1 2">
    <name type="scientific">Pectobacterium versatile</name>
    <dbReference type="NCBI Taxonomy" id="2488639"/>
    <lineage>
        <taxon>Bacteria</taxon>
        <taxon>Pseudomonadati</taxon>
        <taxon>Pseudomonadota</taxon>
        <taxon>Gammaproteobacteria</taxon>
        <taxon>Enterobacterales</taxon>
        <taxon>Pectobacteriaceae</taxon>
        <taxon>Pectobacterium</taxon>
    </lineage>
</organism>
<evidence type="ECO:0000313" key="2">
    <source>
        <dbReference type="Proteomes" id="UP000584405"/>
    </source>
</evidence>
<evidence type="ECO:0000313" key="1">
    <source>
        <dbReference type="EMBL" id="MBA0160935.1"/>
    </source>
</evidence>
<protein>
    <submittedName>
        <fullName evidence="1">Rha family transcriptional regulator</fullName>
    </submittedName>
</protein>
<sequence length="138" mass="15489">MKPATLNVSSAPQIISSRDIAELVASRHADVCRVIERLAGAGAIQGYPPTPYTHPQNGQIYNEYRIGKRDSYVVVAQISPEFTARLVDRWQELESQTQQQFRLPQTMHETLWLVANLAGRFLLVLVLHCSRSTISVSN</sequence>
<dbReference type="InterPro" id="IPR014054">
    <property type="entry name" value="Phage_regulatory_Rha"/>
</dbReference>
<gene>
    <name evidence="1" type="ORF">H0253_19055</name>
</gene>